<evidence type="ECO:0000313" key="5">
    <source>
        <dbReference type="Proteomes" id="UP001301769"/>
    </source>
</evidence>
<evidence type="ECO:0000256" key="2">
    <source>
        <dbReference type="SAM" id="MobiDB-lite"/>
    </source>
</evidence>
<keyword evidence="3" id="KW-1133">Transmembrane helix</keyword>
<reference evidence="4" key="2">
    <citation type="submission" date="2023-05" db="EMBL/GenBank/DDBJ databases">
        <authorList>
            <consortium name="Lawrence Berkeley National Laboratory"/>
            <person name="Steindorff A."/>
            <person name="Hensen N."/>
            <person name="Bonometti L."/>
            <person name="Westerberg I."/>
            <person name="Brannstrom I.O."/>
            <person name="Guillou S."/>
            <person name="Cros-Aarteil S."/>
            <person name="Calhoun S."/>
            <person name="Haridas S."/>
            <person name="Kuo A."/>
            <person name="Mondo S."/>
            <person name="Pangilinan J."/>
            <person name="Riley R."/>
            <person name="Labutti K."/>
            <person name="Andreopoulos B."/>
            <person name="Lipzen A."/>
            <person name="Chen C."/>
            <person name="Yanf M."/>
            <person name="Daum C."/>
            <person name="Ng V."/>
            <person name="Clum A."/>
            <person name="Ohm R."/>
            <person name="Martin F."/>
            <person name="Silar P."/>
            <person name="Natvig D."/>
            <person name="Lalanne C."/>
            <person name="Gautier V."/>
            <person name="Ament-Velasquez S.L."/>
            <person name="Kruys A."/>
            <person name="Hutchinson M.I."/>
            <person name="Powell A.J."/>
            <person name="Barry K."/>
            <person name="Miller A.N."/>
            <person name="Grigoriev I.V."/>
            <person name="Debuchy R."/>
            <person name="Gladieux P."/>
            <person name="Thoren M.H."/>
            <person name="Johannesson H."/>
        </authorList>
    </citation>
    <scope>NUCLEOTIDE SEQUENCE</scope>
    <source>
        <strain evidence="4">PSN293</strain>
    </source>
</reference>
<dbReference type="GO" id="GO:0015677">
    <property type="term" value="P:copper ion import"/>
    <property type="evidence" value="ECO:0007669"/>
    <property type="project" value="TreeGrafter"/>
</dbReference>
<name>A0AAN6XV59_9PEZI</name>
<keyword evidence="5" id="KW-1185">Reference proteome</keyword>
<feature type="transmembrane region" description="Helical" evidence="3">
    <location>
        <begin position="77"/>
        <end position="94"/>
    </location>
</feature>
<proteinExistence type="predicted"/>
<keyword evidence="1" id="KW-0813">Transport</keyword>
<keyword evidence="3" id="KW-0812">Transmembrane</keyword>
<organism evidence="4 5">
    <name type="scientific">Rhypophila decipiens</name>
    <dbReference type="NCBI Taxonomy" id="261697"/>
    <lineage>
        <taxon>Eukaryota</taxon>
        <taxon>Fungi</taxon>
        <taxon>Dikarya</taxon>
        <taxon>Ascomycota</taxon>
        <taxon>Pezizomycotina</taxon>
        <taxon>Sordariomycetes</taxon>
        <taxon>Sordariomycetidae</taxon>
        <taxon>Sordariales</taxon>
        <taxon>Naviculisporaceae</taxon>
        <taxon>Rhypophila</taxon>
    </lineage>
</organism>
<accession>A0AAN6XV59</accession>
<evidence type="ECO:0000256" key="3">
    <source>
        <dbReference type="SAM" id="Phobius"/>
    </source>
</evidence>
<dbReference type="GO" id="GO:0005886">
    <property type="term" value="C:plasma membrane"/>
    <property type="evidence" value="ECO:0007669"/>
    <property type="project" value="TreeGrafter"/>
</dbReference>
<feature type="compositionally biased region" description="Low complexity" evidence="2">
    <location>
        <begin position="25"/>
        <end position="37"/>
    </location>
</feature>
<reference evidence="4" key="1">
    <citation type="journal article" date="2023" name="Mol. Phylogenet. Evol.">
        <title>Genome-scale phylogeny and comparative genomics of the fungal order Sordariales.</title>
        <authorList>
            <person name="Hensen N."/>
            <person name="Bonometti L."/>
            <person name="Westerberg I."/>
            <person name="Brannstrom I.O."/>
            <person name="Guillou S."/>
            <person name="Cros-Aarteil S."/>
            <person name="Calhoun S."/>
            <person name="Haridas S."/>
            <person name="Kuo A."/>
            <person name="Mondo S."/>
            <person name="Pangilinan J."/>
            <person name="Riley R."/>
            <person name="LaButti K."/>
            <person name="Andreopoulos B."/>
            <person name="Lipzen A."/>
            <person name="Chen C."/>
            <person name="Yan M."/>
            <person name="Daum C."/>
            <person name="Ng V."/>
            <person name="Clum A."/>
            <person name="Steindorff A."/>
            <person name="Ohm R.A."/>
            <person name="Martin F."/>
            <person name="Silar P."/>
            <person name="Natvig D.O."/>
            <person name="Lalanne C."/>
            <person name="Gautier V."/>
            <person name="Ament-Velasquez S.L."/>
            <person name="Kruys A."/>
            <person name="Hutchinson M.I."/>
            <person name="Powell A.J."/>
            <person name="Barry K."/>
            <person name="Miller A.N."/>
            <person name="Grigoriev I.V."/>
            <person name="Debuchy R."/>
            <person name="Gladieux P."/>
            <person name="Hiltunen Thoren M."/>
            <person name="Johannesson H."/>
        </authorList>
    </citation>
    <scope>NUCLEOTIDE SEQUENCE</scope>
    <source>
        <strain evidence="4">PSN293</strain>
    </source>
</reference>
<dbReference type="Proteomes" id="UP001301769">
    <property type="component" value="Unassembled WGS sequence"/>
</dbReference>
<dbReference type="Gene3D" id="3.40.50.80">
    <property type="entry name" value="Nucleotide-binding domain of ferredoxin-NADP reductase (FNR) module"/>
    <property type="match status" value="1"/>
</dbReference>
<comment type="caution">
    <text evidence="4">The sequence shown here is derived from an EMBL/GenBank/DDBJ whole genome shotgun (WGS) entry which is preliminary data.</text>
</comment>
<dbReference type="PANTHER" id="PTHR32361">
    <property type="entry name" value="FERRIC/CUPRIC REDUCTASE TRANSMEMBRANE COMPONENT"/>
    <property type="match status" value="1"/>
</dbReference>
<dbReference type="SUPFAM" id="SSF52343">
    <property type="entry name" value="Ferredoxin reductase-like, C-terminal NADP-linked domain"/>
    <property type="match status" value="1"/>
</dbReference>
<dbReference type="InterPro" id="IPR039261">
    <property type="entry name" value="FNR_nucleotide-bd"/>
</dbReference>
<dbReference type="GO" id="GO:0006826">
    <property type="term" value="P:iron ion transport"/>
    <property type="evidence" value="ECO:0007669"/>
    <property type="project" value="TreeGrafter"/>
</dbReference>
<evidence type="ECO:0000256" key="1">
    <source>
        <dbReference type="ARBA" id="ARBA00022448"/>
    </source>
</evidence>
<sequence>MAGEDRGRITRLGLLSRSGKEGDSDSSGSSSPTDGGSILVKGPDGDAEKGTCDGLLTLLDGPYPNNSTTRVWGCERLLLIGGGIGITGVLPWIWHQSNVKLAWSMKENARCLVDELEPALEKVAEKDMRISERLDLEKLLADEIKLGWSQVGVVVSSPTGLCDDVRVSVASAGRTAQGATVFKLEVDAYSW</sequence>
<feature type="region of interest" description="Disordered" evidence="2">
    <location>
        <begin position="1"/>
        <end position="45"/>
    </location>
</feature>
<dbReference type="EMBL" id="MU858292">
    <property type="protein sequence ID" value="KAK4207484.1"/>
    <property type="molecule type" value="Genomic_DNA"/>
</dbReference>
<evidence type="ECO:0000313" key="4">
    <source>
        <dbReference type="EMBL" id="KAK4207484.1"/>
    </source>
</evidence>
<keyword evidence="3" id="KW-0472">Membrane</keyword>
<dbReference type="GO" id="GO:0006879">
    <property type="term" value="P:intracellular iron ion homeostasis"/>
    <property type="evidence" value="ECO:0007669"/>
    <property type="project" value="TreeGrafter"/>
</dbReference>
<dbReference type="InterPro" id="IPR051410">
    <property type="entry name" value="Ferric/Cupric_Reductase"/>
</dbReference>
<dbReference type="AlphaFoldDB" id="A0AAN6XV59"/>
<dbReference type="PANTHER" id="PTHR32361:SF9">
    <property type="entry name" value="FERRIC REDUCTASE TRANSMEMBRANE COMPONENT 3-RELATED"/>
    <property type="match status" value="1"/>
</dbReference>
<gene>
    <name evidence="4" type="ORF">QBC37DRAFT_380050</name>
</gene>
<dbReference type="GO" id="GO:0000293">
    <property type="term" value="F:ferric-chelate reductase activity"/>
    <property type="evidence" value="ECO:0007669"/>
    <property type="project" value="TreeGrafter"/>
</dbReference>
<protein>
    <submittedName>
        <fullName evidence="4">Uncharacterized protein</fullName>
    </submittedName>
</protein>